<evidence type="ECO:0000313" key="1">
    <source>
        <dbReference type="EnsemblPlants" id="MELO3C031131.2.1"/>
    </source>
</evidence>
<reference evidence="1" key="1">
    <citation type="submission" date="2023-03" db="UniProtKB">
        <authorList>
            <consortium name="EnsemblPlants"/>
        </authorList>
    </citation>
    <scope>IDENTIFICATION</scope>
</reference>
<dbReference type="EnsemblPlants" id="MELO3C031131.2.1">
    <property type="protein sequence ID" value="MELO3C031131.2.1"/>
    <property type="gene ID" value="MELO3C031131.2"/>
</dbReference>
<accession>A0A9I9EAL7</accession>
<proteinExistence type="predicted"/>
<name>A0A9I9EAL7_CUCME</name>
<protein>
    <submittedName>
        <fullName evidence="1">Uncharacterized protein</fullName>
    </submittedName>
</protein>
<dbReference type="AlphaFoldDB" id="A0A9I9EAL7"/>
<sequence length="71" mass="7800">LFSSKIYCFRTVLFEKLLYTTRKRSILDAKKDVGITDVGKKGVLDAVETPPGEALGKTFFPTHQTGVGHAT</sequence>
<dbReference type="Gramene" id="MELO3C031131.2.1">
    <property type="protein sequence ID" value="MELO3C031131.2.1"/>
    <property type="gene ID" value="MELO3C031131.2"/>
</dbReference>
<organism evidence="1">
    <name type="scientific">Cucumis melo</name>
    <name type="common">Muskmelon</name>
    <dbReference type="NCBI Taxonomy" id="3656"/>
    <lineage>
        <taxon>Eukaryota</taxon>
        <taxon>Viridiplantae</taxon>
        <taxon>Streptophyta</taxon>
        <taxon>Embryophyta</taxon>
        <taxon>Tracheophyta</taxon>
        <taxon>Spermatophyta</taxon>
        <taxon>Magnoliopsida</taxon>
        <taxon>eudicotyledons</taxon>
        <taxon>Gunneridae</taxon>
        <taxon>Pentapetalae</taxon>
        <taxon>rosids</taxon>
        <taxon>fabids</taxon>
        <taxon>Cucurbitales</taxon>
        <taxon>Cucurbitaceae</taxon>
        <taxon>Benincaseae</taxon>
        <taxon>Cucumis</taxon>
    </lineage>
</organism>